<keyword evidence="1" id="KW-0472">Membrane</keyword>
<dbReference type="OrthoDB" id="48047at2"/>
<protein>
    <recommendedName>
        <fullName evidence="2">SHOCT domain-containing protein</fullName>
    </recommendedName>
</protein>
<accession>A0A154BLV1</accession>
<organism evidence="3 4">
    <name type="scientific">Anaerosporomusa subterranea</name>
    <dbReference type="NCBI Taxonomy" id="1794912"/>
    <lineage>
        <taxon>Bacteria</taxon>
        <taxon>Bacillati</taxon>
        <taxon>Bacillota</taxon>
        <taxon>Negativicutes</taxon>
        <taxon>Acetonemataceae</taxon>
        <taxon>Anaerosporomusa</taxon>
    </lineage>
</organism>
<feature type="transmembrane region" description="Helical" evidence="1">
    <location>
        <begin position="12"/>
        <end position="36"/>
    </location>
</feature>
<comment type="caution">
    <text evidence="3">The sequence shown here is derived from an EMBL/GenBank/DDBJ whole genome shotgun (WGS) entry which is preliminary data.</text>
</comment>
<keyword evidence="1" id="KW-1133">Transmembrane helix</keyword>
<dbReference type="InterPro" id="IPR018649">
    <property type="entry name" value="SHOCT"/>
</dbReference>
<reference evidence="3 4" key="1">
    <citation type="submission" date="2016-02" db="EMBL/GenBank/DDBJ databases">
        <title>Anaerosporomusa subterraneum gen. nov., sp. nov., a spore-forming obligate anaerobe isolated from saprolite.</title>
        <authorList>
            <person name="Choi J.K."/>
            <person name="Shah M."/>
            <person name="Yee N."/>
        </authorList>
    </citation>
    <scope>NUCLEOTIDE SEQUENCE [LARGE SCALE GENOMIC DNA]</scope>
    <source>
        <strain evidence="3 4">RU4</strain>
    </source>
</reference>
<keyword evidence="4" id="KW-1185">Reference proteome</keyword>
<evidence type="ECO:0000313" key="3">
    <source>
        <dbReference type="EMBL" id="KYZ74881.1"/>
    </source>
</evidence>
<dbReference type="Proteomes" id="UP000076268">
    <property type="component" value="Unassembled WGS sequence"/>
</dbReference>
<name>A0A154BLV1_ANASB</name>
<dbReference type="EMBL" id="LSGP01000026">
    <property type="protein sequence ID" value="KYZ74881.1"/>
    <property type="molecule type" value="Genomic_DNA"/>
</dbReference>
<evidence type="ECO:0000313" key="4">
    <source>
        <dbReference type="Proteomes" id="UP000076268"/>
    </source>
</evidence>
<evidence type="ECO:0000259" key="2">
    <source>
        <dbReference type="Pfam" id="PF09851"/>
    </source>
</evidence>
<gene>
    <name evidence="3" type="ORF">AXX12_14965</name>
</gene>
<sequence length="78" mass="8882">MSIGYNGFWGWLSMGLGIVIHVAFAAMVVLSAIWLYKKVMSGSTRERKSETALDILQQRLAKGEISVEEYRTMRQELE</sequence>
<dbReference type="Pfam" id="PF09851">
    <property type="entry name" value="SHOCT"/>
    <property type="match status" value="1"/>
</dbReference>
<dbReference type="AlphaFoldDB" id="A0A154BLV1"/>
<dbReference type="RefSeq" id="WP_066245312.1">
    <property type="nucleotide sequence ID" value="NZ_LSGP01000026.1"/>
</dbReference>
<proteinExistence type="predicted"/>
<keyword evidence="1" id="KW-0812">Transmembrane</keyword>
<feature type="domain" description="SHOCT" evidence="2">
    <location>
        <begin position="51"/>
        <end position="77"/>
    </location>
</feature>
<evidence type="ECO:0000256" key="1">
    <source>
        <dbReference type="SAM" id="Phobius"/>
    </source>
</evidence>
<dbReference type="STRING" id="1794912.AXX12_14965"/>